<feature type="transmembrane region" description="Helical" evidence="14">
    <location>
        <begin position="44"/>
        <end position="67"/>
    </location>
</feature>
<dbReference type="SMART" id="SM01381">
    <property type="entry name" value="7TM_GPCR_Srsx"/>
    <property type="match status" value="1"/>
</dbReference>
<dbReference type="PRINTS" id="PR00554">
    <property type="entry name" value="ADENOSINA2BR"/>
</dbReference>
<dbReference type="PRINTS" id="PR00424">
    <property type="entry name" value="ADENOSINER"/>
</dbReference>
<dbReference type="GO" id="GO:0007189">
    <property type="term" value="P:adenylate cyclase-activating G protein-coupled receptor signaling pathway"/>
    <property type="evidence" value="ECO:0007669"/>
    <property type="project" value="TreeGrafter"/>
</dbReference>
<proteinExistence type="inferred from homology"/>
<feature type="transmembrane region" description="Helical" evidence="14">
    <location>
        <begin position="12"/>
        <end position="32"/>
    </location>
</feature>
<dbReference type="OrthoDB" id="9445642at2759"/>
<evidence type="ECO:0000256" key="5">
    <source>
        <dbReference type="ARBA" id="ARBA00023040"/>
    </source>
</evidence>
<gene>
    <name evidence="16" type="ORF">mPipKuh1_000388</name>
</gene>
<feature type="transmembrane region" description="Helical" evidence="14">
    <location>
        <begin position="79"/>
        <end position="101"/>
    </location>
</feature>
<evidence type="ECO:0000256" key="11">
    <source>
        <dbReference type="ARBA" id="ARBA00023224"/>
    </source>
</evidence>
<keyword evidence="6 14" id="KW-0472">Membrane</keyword>
<evidence type="ECO:0000256" key="1">
    <source>
        <dbReference type="ARBA" id="ARBA00004651"/>
    </source>
</evidence>
<keyword evidence="10 14" id="KW-0325">Glycoprotein</keyword>
<comment type="function">
    <text evidence="13 14">Receptor for adenosine. The activity of this receptor is mediated by G proteins which activate adenylyl cyclase.</text>
</comment>
<dbReference type="PROSITE" id="PS50262">
    <property type="entry name" value="G_PROTEIN_RECEP_F1_2"/>
    <property type="match status" value="1"/>
</dbReference>
<dbReference type="GO" id="GO:0001609">
    <property type="term" value="F:G protein-coupled adenosine receptor activity"/>
    <property type="evidence" value="ECO:0007669"/>
    <property type="project" value="UniProtKB-UniRule"/>
</dbReference>
<feature type="transmembrane region" description="Helical" evidence="14">
    <location>
        <begin position="182"/>
        <end position="209"/>
    </location>
</feature>
<keyword evidence="4 14" id="KW-1133">Transmembrane helix</keyword>
<feature type="transmembrane region" description="Helical" evidence="14">
    <location>
        <begin position="269"/>
        <end position="291"/>
    </location>
</feature>
<keyword evidence="12" id="KW-0449">Lipoprotein</keyword>
<evidence type="ECO:0000256" key="3">
    <source>
        <dbReference type="ARBA" id="ARBA00022692"/>
    </source>
</evidence>
<keyword evidence="2 14" id="KW-1003">Cell membrane</keyword>
<keyword evidence="9 14" id="KW-0675">Receptor</keyword>
<dbReference type="InterPro" id="IPR001435">
    <property type="entry name" value="Adeno_A2B_rcpt"/>
</dbReference>
<dbReference type="FunFam" id="1.20.1070.10:FF:000061">
    <property type="entry name" value="Adenosine receptor A2"/>
    <property type="match status" value="1"/>
</dbReference>
<keyword evidence="11 14" id="KW-0807">Transducer</keyword>
<keyword evidence="3 14" id="KW-0812">Transmembrane</keyword>
<evidence type="ECO:0000259" key="15">
    <source>
        <dbReference type="PROSITE" id="PS50262"/>
    </source>
</evidence>
<dbReference type="PROSITE" id="PS00237">
    <property type="entry name" value="G_PROTEIN_RECEP_F1_1"/>
    <property type="match status" value="1"/>
</dbReference>
<feature type="transmembrane region" description="Helical" evidence="14">
    <location>
        <begin position="230"/>
        <end position="249"/>
    </location>
</feature>
<accession>A0A7J7S6C5</accession>
<name>A0A7J7S6C5_PIPKU</name>
<evidence type="ECO:0000256" key="6">
    <source>
        <dbReference type="ARBA" id="ARBA00023136"/>
    </source>
</evidence>
<comment type="similarity">
    <text evidence="14">Belongs to the G-protein coupled receptor 1 family.</text>
</comment>
<evidence type="ECO:0000256" key="8">
    <source>
        <dbReference type="ARBA" id="ARBA00023157"/>
    </source>
</evidence>
<dbReference type="EMBL" id="JACAGB010000045">
    <property type="protein sequence ID" value="KAF6283986.1"/>
    <property type="molecule type" value="Genomic_DNA"/>
</dbReference>
<evidence type="ECO:0000256" key="10">
    <source>
        <dbReference type="ARBA" id="ARBA00023180"/>
    </source>
</evidence>
<evidence type="ECO:0000256" key="4">
    <source>
        <dbReference type="ARBA" id="ARBA00022989"/>
    </source>
</evidence>
<evidence type="ECO:0000256" key="14">
    <source>
        <dbReference type="RuleBase" id="RU201114"/>
    </source>
</evidence>
<sequence length="332" mass="36461">MPLEAQDALYVALELALAALSVAGNVLVCAAVGTSSALQTPTNYFLASLAAADVAVGLFAIPFAVTISLGFCTDFYSCLFLACFVLVLTQSSIFSLLAVAVDRYLAIRVPLRYKSLVTGSRARRVIAVLWVLAFGIGLTPFLGWNSKDSATNCTEPRDGARNESCCLVKCLFENVVPMSYMVYFNFFGCVLPPLLIMLVIYIKIFMVACKQLQRTELMDHSRTILQREIHAAKSLAMIVGIFALCWLPVHAINCVTLFQPAHAKDKPKWAMNMAILLSHANSVVNPIVYAYRNQDFRYTFHKLISRYVLCQTDVFKSGNGQAGAQPALNMGL</sequence>
<dbReference type="InterPro" id="IPR000276">
    <property type="entry name" value="GPCR_Rhodpsn"/>
</dbReference>
<evidence type="ECO:0000313" key="16">
    <source>
        <dbReference type="EMBL" id="KAF6283986.1"/>
    </source>
</evidence>
<dbReference type="SUPFAM" id="SSF81321">
    <property type="entry name" value="Family A G protein-coupled receptor-like"/>
    <property type="match status" value="1"/>
</dbReference>
<dbReference type="GO" id="GO:0005886">
    <property type="term" value="C:plasma membrane"/>
    <property type="evidence" value="ECO:0007669"/>
    <property type="project" value="UniProtKB-SubCell"/>
</dbReference>
<dbReference type="AlphaFoldDB" id="A0A7J7S6C5"/>
<dbReference type="GO" id="GO:0042311">
    <property type="term" value="P:vasodilation"/>
    <property type="evidence" value="ECO:0007669"/>
    <property type="project" value="TreeGrafter"/>
</dbReference>
<reference evidence="16 17" key="1">
    <citation type="journal article" date="2020" name="Nature">
        <title>Six reference-quality genomes reveal evolution of bat adaptations.</title>
        <authorList>
            <person name="Jebb D."/>
            <person name="Huang Z."/>
            <person name="Pippel M."/>
            <person name="Hughes G.M."/>
            <person name="Lavrichenko K."/>
            <person name="Devanna P."/>
            <person name="Winkler S."/>
            <person name="Jermiin L.S."/>
            <person name="Skirmuntt E.C."/>
            <person name="Katzourakis A."/>
            <person name="Burkitt-Gray L."/>
            <person name="Ray D.A."/>
            <person name="Sullivan K.A.M."/>
            <person name="Roscito J.G."/>
            <person name="Kirilenko B.M."/>
            <person name="Davalos L.M."/>
            <person name="Corthals A.P."/>
            <person name="Power M.L."/>
            <person name="Jones G."/>
            <person name="Ransome R.D."/>
            <person name="Dechmann D.K.N."/>
            <person name="Locatelli A.G."/>
            <person name="Puechmaille S.J."/>
            <person name="Fedrigo O."/>
            <person name="Jarvis E.D."/>
            <person name="Hiller M."/>
            <person name="Vernes S.C."/>
            <person name="Myers E.W."/>
            <person name="Teeling E.C."/>
        </authorList>
    </citation>
    <scope>NUCLEOTIDE SEQUENCE [LARGE SCALE GENOMIC DNA]</scope>
    <source>
        <strain evidence="16">MPipKuh1</strain>
        <tissue evidence="16">Flight muscle</tissue>
    </source>
</reference>
<protein>
    <recommendedName>
        <fullName evidence="14">Adenosine receptor A2</fullName>
    </recommendedName>
</protein>
<keyword evidence="7" id="KW-0564">Palmitate</keyword>
<dbReference type="Proteomes" id="UP000558488">
    <property type="component" value="Unassembled WGS sequence"/>
</dbReference>
<keyword evidence="17" id="KW-1185">Reference proteome</keyword>
<dbReference type="PANTHER" id="PTHR24246">
    <property type="entry name" value="OLFACTORY RECEPTOR AND ADENOSINE RECEPTOR"/>
    <property type="match status" value="1"/>
</dbReference>
<comment type="caution">
    <text evidence="16">The sequence shown here is derived from an EMBL/GenBank/DDBJ whole genome shotgun (WGS) entry which is preliminary data.</text>
</comment>
<organism evidence="16 17">
    <name type="scientific">Pipistrellus kuhlii</name>
    <name type="common">Kuhl's pipistrelle</name>
    <dbReference type="NCBI Taxonomy" id="59472"/>
    <lineage>
        <taxon>Eukaryota</taxon>
        <taxon>Metazoa</taxon>
        <taxon>Chordata</taxon>
        <taxon>Craniata</taxon>
        <taxon>Vertebrata</taxon>
        <taxon>Euteleostomi</taxon>
        <taxon>Mammalia</taxon>
        <taxon>Eutheria</taxon>
        <taxon>Laurasiatheria</taxon>
        <taxon>Chiroptera</taxon>
        <taxon>Yangochiroptera</taxon>
        <taxon>Vespertilionidae</taxon>
        <taxon>Pipistrellus</taxon>
    </lineage>
</organism>
<dbReference type="InterPro" id="IPR001634">
    <property type="entry name" value="Adenosn_rcpt"/>
</dbReference>
<dbReference type="Gene3D" id="1.20.1070.10">
    <property type="entry name" value="Rhodopsin 7-helix transmembrane proteins"/>
    <property type="match status" value="1"/>
</dbReference>
<dbReference type="Pfam" id="PF00001">
    <property type="entry name" value="7tm_1"/>
    <property type="match status" value="1"/>
</dbReference>
<keyword evidence="5 14" id="KW-0297">G-protein coupled receptor</keyword>
<evidence type="ECO:0000256" key="12">
    <source>
        <dbReference type="ARBA" id="ARBA00023288"/>
    </source>
</evidence>
<comment type="subcellular location">
    <subcellularLocation>
        <location evidence="1 14">Cell membrane</location>
        <topology evidence="1 14">Multi-pass membrane protein</topology>
    </subcellularLocation>
</comment>
<keyword evidence="8 14" id="KW-1015">Disulfide bond</keyword>
<evidence type="ECO:0000313" key="17">
    <source>
        <dbReference type="Proteomes" id="UP000558488"/>
    </source>
</evidence>
<dbReference type="PANTHER" id="PTHR24246:SF18">
    <property type="entry name" value="ADENOSINE RECEPTOR A2B"/>
    <property type="match status" value="1"/>
</dbReference>
<dbReference type="InterPro" id="IPR017452">
    <property type="entry name" value="GPCR_Rhodpsn_7TM"/>
</dbReference>
<dbReference type="PRINTS" id="PR00237">
    <property type="entry name" value="GPCRRHODOPSN"/>
</dbReference>
<evidence type="ECO:0000256" key="13">
    <source>
        <dbReference type="ARBA" id="ARBA00024642"/>
    </source>
</evidence>
<feature type="domain" description="G-protein coupled receptors family 1 profile" evidence="15">
    <location>
        <begin position="24"/>
        <end position="289"/>
    </location>
</feature>
<feature type="transmembrane region" description="Helical" evidence="14">
    <location>
        <begin position="122"/>
        <end position="142"/>
    </location>
</feature>
<evidence type="ECO:0000256" key="7">
    <source>
        <dbReference type="ARBA" id="ARBA00023139"/>
    </source>
</evidence>
<evidence type="ECO:0000256" key="2">
    <source>
        <dbReference type="ARBA" id="ARBA00022475"/>
    </source>
</evidence>
<evidence type="ECO:0000256" key="9">
    <source>
        <dbReference type="ARBA" id="ARBA00023170"/>
    </source>
</evidence>